<keyword evidence="3" id="KW-0732">Signal</keyword>
<dbReference type="PATRIC" id="fig|1155096.3.peg.1463"/>
<evidence type="ECO:0000256" key="9">
    <source>
        <dbReference type="SAM" id="MobiDB-lite"/>
    </source>
</evidence>
<proteinExistence type="predicted"/>
<evidence type="ECO:0000313" key="10">
    <source>
        <dbReference type="EMBL" id="AFI32239.1"/>
    </source>
</evidence>
<dbReference type="AlphaFoldDB" id="I0FFI3"/>
<dbReference type="InterPro" id="IPR000680">
    <property type="entry name" value="Borrelia_lipo"/>
</dbReference>
<accession>I0FFI3</accession>
<evidence type="ECO:0000256" key="7">
    <source>
        <dbReference type="ARBA" id="ARBA00023288"/>
    </source>
</evidence>
<evidence type="ECO:0000256" key="6">
    <source>
        <dbReference type="ARBA" id="ARBA00023237"/>
    </source>
</evidence>
<keyword evidence="10" id="KW-0614">Plasmid</keyword>
<dbReference type="Pfam" id="PF00921">
    <property type="entry name" value="Lipoprotein_2"/>
    <property type="match status" value="1"/>
</dbReference>
<reference evidence="11" key="2">
    <citation type="submission" date="2012-03" db="EMBL/GenBank/DDBJ databases">
        <title>Complete genome sequence of Borrelia crocidurae.</title>
        <authorList>
            <person name="Elbir H."/>
            <person name="Gimenez G."/>
            <person name="Robert C."/>
            <person name="Raoult D."/>
            <person name="Drancourt M."/>
        </authorList>
    </citation>
    <scope>NUCLEOTIDE SEQUENCE [LARGE SCALE GENOMIC DNA]</scope>
    <source>
        <strain evidence="11">Achema</strain>
        <plasmid evidence="11">unnamed39</plasmid>
    </source>
</reference>
<dbReference type="EMBL" id="CP003465">
    <property type="protein sequence ID" value="AFI32239.1"/>
    <property type="molecule type" value="Genomic_DNA"/>
</dbReference>
<organism evidence="10 11">
    <name type="scientific">Borrelia crocidurae (strain Achema)</name>
    <dbReference type="NCBI Taxonomy" id="1155096"/>
    <lineage>
        <taxon>Bacteria</taxon>
        <taxon>Pseudomonadati</taxon>
        <taxon>Spirochaetota</taxon>
        <taxon>Spirochaetia</taxon>
        <taxon>Spirochaetales</taxon>
        <taxon>Borreliaceae</taxon>
        <taxon>Borrelia</taxon>
    </lineage>
</organism>
<evidence type="ECO:0000256" key="1">
    <source>
        <dbReference type="ARBA" id="ARBA00003932"/>
    </source>
</evidence>
<keyword evidence="6 8" id="KW-0998">Cell outer membrane</keyword>
<dbReference type="GO" id="GO:0009279">
    <property type="term" value="C:cell outer membrane"/>
    <property type="evidence" value="ECO:0007669"/>
    <property type="project" value="UniProtKB-SubCell"/>
</dbReference>
<dbReference type="Proteomes" id="UP000005212">
    <property type="component" value="Plasmid unnamed39"/>
</dbReference>
<comment type="subcellular location">
    <subcellularLocation>
        <location evidence="2 8">Cell outer membrane</location>
        <topology evidence="2 8">Lipid-anchor</topology>
    </subcellularLocation>
</comment>
<keyword evidence="7 8" id="KW-0449">Lipoprotein</keyword>
<dbReference type="HOGENOM" id="CLU_2462954_0_0_12"/>
<keyword evidence="4 8" id="KW-0472">Membrane</keyword>
<evidence type="ECO:0000256" key="5">
    <source>
        <dbReference type="ARBA" id="ARBA00023139"/>
    </source>
</evidence>
<gene>
    <name evidence="10" type="ordered locus">Q7M_1413</name>
</gene>
<geneLocation type="plasmid" evidence="11">
    <name>unnamed39</name>
</geneLocation>
<comment type="function">
    <text evidence="1 8">The Vlp and Vsp proteins are antigenically distinct proteins, only one vlp or vsp gene is transcriptionally active at any one time. Switching between these genes is a mechanism of host immune response evasion.</text>
</comment>
<evidence type="ECO:0000256" key="4">
    <source>
        <dbReference type="ARBA" id="ARBA00023136"/>
    </source>
</evidence>
<name>I0FFI3_BORCA</name>
<keyword evidence="5 8" id="KW-0564">Palmitate</keyword>
<evidence type="ECO:0000313" key="11">
    <source>
        <dbReference type="Proteomes" id="UP000005212"/>
    </source>
</evidence>
<reference evidence="10 11" key="1">
    <citation type="journal article" date="2012" name="J. Bacteriol.">
        <title>Complete Genome Sequence of Borrelia crocidurae.</title>
        <authorList>
            <person name="Elbir H."/>
            <person name="Gimenez G."/>
            <person name="Robert C."/>
            <person name="Bergstrom S."/>
            <person name="Cutler S."/>
            <person name="Raoult D."/>
            <person name="Drancourt M."/>
        </authorList>
    </citation>
    <scope>NUCLEOTIDE SEQUENCE [LARGE SCALE GENOMIC DNA]</scope>
    <source>
        <strain evidence="10 11">Achema</strain>
        <plasmid evidence="11">unnamed39</plasmid>
    </source>
</reference>
<evidence type="ECO:0000256" key="3">
    <source>
        <dbReference type="ARBA" id="ARBA00022729"/>
    </source>
</evidence>
<dbReference type="KEGG" id="bcw:Q7M_1413"/>
<feature type="region of interest" description="Disordered" evidence="9">
    <location>
        <begin position="41"/>
        <end position="88"/>
    </location>
</feature>
<dbReference type="SUPFAM" id="SSF74748">
    <property type="entry name" value="Variable surface antigen VlsE"/>
    <property type="match status" value="1"/>
</dbReference>
<sequence>MVSASIGAVSGVDIFQAIARSSDNVAVGKASAAKDAAGLAMANGGSNETTEGAKEAAKGATGGDAIGGAPTAGQDAASARLGKCRCTS</sequence>
<evidence type="ECO:0000256" key="8">
    <source>
        <dbReference type="RuleBase" id="RU363105"/>
    </source>
</evidence>
<evidence type="ECO:0000256" key="2">
    <source>
        <dbReference type="ARBA" id="ARBA00004459"/>
    </source>
</evidence>
<protein>
    <recommendedName>
        <fullName evidence="8">Variable large protein</fullName>
    </recommendedName>
</protein>